<sequence length="102" mass="11611">MKLTLVTPNRVRSGDPVYVQFIPYLPNSQTLVILVLFTPPIATRRRNSPKSRVACRRKLSVEVKSMPRLQSPPLSNPDSIRNFTNTQGRRTTNTSVPVYYLP</sequence>
<organism evidence="3 4">
    <name type="scientific">Calicophoron daubneyi</name>
    <name type="common">Rumen fluke</name>
    <name type="synonym">Paramphistomum daubneyi</name>
    <dbReference type="NCBI Taxonomy" id="300641"/>
    <lineage>
        <taxon>Eukaryota</taxon>
        <taxon>Metazoa</taxon>
        <taxon>Spiralia</taxon>
        <taxon>Lophotrochozoa</taxon>
        <taxon>Platyhelminthes</taxon>
        <taxon>Trematoda</taxon>
        <taxon>Digenea</taxon>
        <taxon>Plagiorchiida</taxon>
        <taxon>Pronocephalata</taxon>
        <taxon>Paramphistomoidea</taxon>
        <taxon>Paramphistomidae</taxon>
        <taxon>Calicophoron</taxon>
    </lineage>
</organism>
<accession>A0AAV2TA67</accession>
<feature type="region of interest" description="Disordered" evidence="1">
    <location>
        <begin position="66"/>
        <end position="102"/>
    </location>
</feature>
<evidence type="ECO:0000313" key="3">
    <source>
        <dbReference type="EMBL" id="CAL5133001.1"/>
    </source>
</evidence>
<gene>
    <name evidence="2" type="ORF">CDAUBV1_LOCUS6294</name>
    <name evidence="3" type="ORF">CDAUBV1_LOCUS6295</name>
</gene>
<evidence type="ECO:0000256" key="1">
    <source>
        <dbReference type="SAM" id="MobiDB-lite"/>
    </source>
</evidence>
<evidence type="ECO:0000313" key="4">
    <source>
        <dbReference type="Proteomes" id="UP001497525"/>
    </source>
</evidence>
<protein>
    <submittedName>
        <fullName evidence="3">Uncharacterized protein</fullName>
    </submittedName>
</protein>
<dbReference type="Proteomes" id="UP001497525">
    <property type="component" value="Unassembled WGS sequence"/>
</dbReference>
<dbReference type="AlphaFoldDB" id="A0AAV2TA67"/>
<dbReference type="EMBL" id="CAXLJL010000145">
    <property type="protein sequence ID" value="CAL5133001.1"/>
    <property type="molecule type" value="Genomic_DNA"/>
</dbReference>
<comment type="caution">
    <text evidence="3">The sequence shown here is derived from an EMBL/GenBank/DDBJ whole genome shotgun (WGS) entry which is preliminary data.</text>
</comment>
<feature type="compositionally biased region" description="Polar residues" evidence="1">
    <location>
        <begin position="72"/>
        <end position="96"/>
    </location>
</feature>
<proteinExistence type="predicted"/>
<dbReference type="EMBL" id="CAXLJL010000145">
    <property type="protein sequence ID" value="CAL5132999.1"/>
    <property type="molecule type" value="Genomic_DNA"/>
</dbReference>
<evidence type="ECO:0000313" key="2">
    <source>
        <dbReference type="EMBL" id="CAL5132999.1"/>
    </source>
</evidence>
<name>A0AAV2TA67_CALDB</name>
<reference evidence="3" key="1">
    <citation type="submission" date="2024-06" db="EMBL/GenBank/DDBJ databases">
        <authorList>
            <person name="Liu X."/>
            <person name="Lenzi L."/>
            <person name="Haldenby T S."/>
            <person name="Uol C."/>
        </authorList>
    </citation>
    <scope>NUCLEOTIDE SEQUENCE</scope>
</reference>